<reference evidence="1 2" key="1">
    <citation type="journal article" date="2023" name="Sci. Data">
        <title>Genome assembly of the Korean intertidal mud-creeper Batillaria attramentaria.</title>
        <authorList>
            <person name="Patra A.K."/>
            <person name="Ho P.T."/>
            <person name="Jun S."/>
            <person name="Lee S.J."/>
            <person name="Kim Y."/>
            <person name="Won Y.J."/>
        </authorList>
    </citation>
    <scope>NUCLEOTIDE SEQUENCE [LARGE SCALE GENOMIC DNA]</scope>
    <source>
        <strain evidence="1">Wonlab-2016</strain>
    </source>
</reference>
<dbReference type="Proteomes" id="UP001519460">
    <property type="component" value="Unassembled WGS sequence"/>
</dbReference>
<proteinExistence type="predicted"/>
<evidence type="ECO:0000313" key="1">
    <source>
        <dbReference type="EMBL" id="KAK7490548.1"/>
    </source>
</evidence>
<gene>
    <name evidence="1" type="ORF">BaRGS_00018151</name>
</gene>
<keyword evidence="2" id="KW-1185">Reference proteome</keyword>
<sequence length="229" mass="25639">MYQTDSELDATPVNLMVCERPDTLVQAKPTTLVVTAENGALPRLIGRPVSVHGECLKTPIAMQTCVPDLNMGDAGGYELVSDFKNSRKLCREGDLQKAMSCLETVYNDCASESKHQKNPLDVMVDPGRWRNVIQSFCDNVDYLALHEDCQQKIVVESSSCIQERSAGFQNRTSEVLASALKDKNRNREKMLEDMLAVGCRFAEEVLDCLMKPLKGECPCRYQRIIQETV</sequence>
<comment type="caution">
    <text evidence="1">The sequence shown here is derived from an EMBL/GenBank/DDBJ whole genome shotgun (WGS) entry which is preliminary data.</text>
</comment>
<dbReference type="EMBL" id="JACVVK020000125">
    <property type="protein sequence ID" value="KAK7490548.1"/>
    <property type="molecule type" value="Genomic_DNA"/>
</dbReference>
<feature type="non-terminal residue" evidence="1">
    <location>
        <position position="229"/>
    </location>
</feature>
<protein>
    <submittedName>
        <fullName evidence="1">Uncharacterized protein</fullName>
    </submittedName>
</protein>
<dbReference type="AlphaFoldDB" id="A0ABD0KUD6"/>
<name>A0ABD0KUD6_9CAEN</name>
<evidence type="ECO:0000313" key="2">
    <source>
        <dbReference type="Proteomes" id="UP001519460"/>
    </source>
</evidence>
<accession>A0ABD0KUD6</accession>
<organism evidence="1 2">
    <name type="scientific">Batillaria attramentaria</name>
    <dbReference type="NCBI Taxonomy" id="370345"/>
    <lineage>
        <taxon>Eukaryota</taxon>
        <taxon>Metazoa</taxon>
        <taxon>Spiralia</taxon>
        <taxon>Lophotrochozoa</taxon>
        <taxon>Mollusca</taxon>
        <taxon>Gastropoda</taxon>
        <taxon>Caenogastropoda</taxon>
        <taxon>Sorbeoconcha</taxon>
        <taxon>Cerithioidea</taxon>
        <taxon>Batillariidae</taxon>
        <taxon>Batillaria</taxon>
    </lineage>
</organism>